<evidence type="ECO:0000259" key="5">
    <source>
        <dbReference type="Pfam" id="PF05347"/>
    </source>
</evidence>
<keyword evidence="3" id="KW-0143">Chaperone</keyword>
<dbReference type="PANTHER" id="PTHR13675:SF1">
    <property type="entry name" value="SUCCINATE DEHYDROGENASE ASSEMBLY FACTOR 1, MITOCHONDRIAL"/>
    <property type="match status" value="1"/>
</dbReference>
<dbReference type="GO" id="GO:0005759">
    <property type="term" value="C:mitochondrial matrix"/>
    <property type="evidence" value="ECO:0007669"/>
    <property type="project" value="UniProtKB-SubCell"/>
</dbReference>
<evidence type="ECO:0000256" key="2">
    <source>
        <dbReference type="ARBA" id="ARBA00023128"/>
    </source>
</evidence>
<dbReference type="GO" id="GO:0034553">
    <property type="term" value="P:mitochondrial respiratory chain complex II assembly"/>
    <property type="evidence" value="ECO:0007669"/>
    <property type="project" value="InterPro"/>
</dbReference>
<organism evidence="6 7">
    <name type="scientific">Maudiozyma saulgeensis</name>
    <dbReference type="NCBI Taxonomy" id="1789683"/>
    <lineage>
        <taxon>Eukaryota</taxon>
        <taxon>Fungi</taxon>
        <taxon>Dikarya</taxon>
        <taxon>Ascomycota</taxon>
        <taxon>Saccharomycotina</taxon>
        <taxon>Saccharomycetes</taxon>
        <taxon>Saccharomycetales</taxon>
        <taxon>Saccharomycetaceae</taxon>
        <taxon>Maudiozyma</taxon>
    </lineage>
</organism>
<comment type="similarity">
    <text evidence="4">Belongs to the complex I LYR family. SDHAF1 subfamily.</text>
</comment>
<sequence length="81" mass="9878">MPAVRKLSGLQKEVIHLYRQWVRMAHTKPINTQPRFMNFIHEEFDKYKNLPRKDFTTIEYLLRTGSRKLQMYSQDDVKDIH</sequence>
<keyword evidence="2" id="KW-0496">Mitochondrion</keyword>
<evidence type="ECO:0000256" key="3">
    <source>
        <dbReference type="ARBA" id="ARBA00023186"/>
    </source>
</evidence>
<proteinExistence type="inferred from homology"/>
<evidence type="ECO:0000256" key="1">
    <source>
        <dbReference type="ARBA" id="ARBA00004305"/>
    </source>
</evidence>
<dbReference type="CDD" id="cd20268">
    <property type="entry name" value="Complex1_LYR_SDHAF1_LYRM8"/>
    <property type="match status" value="1"/>
</dbReference>
<dbReference type="AlphaFoldDB" id="A0A1X7R253"/>
<dbReference type="InterPro" id="IPR008011">
    <property type="entry name" value="Complex1_LYR_dom"/>
</dbReference>
<dbReference type="STRING" id="1789683.A0A1X7R253"/>
<evidence type="ECO:0000313" key="6">
    <source>
        <dbReference type="EMBL" id="SMN19661.1"/>
    </source>
</evidence>
<dbReference type="Pfam" id="PF05347">
    <property type="entry name" value="Complex1_LYR"/>
    <property type="match status" value="1"/>
</dbReference>
<dbReference type="OrthoDB" id="273010at2759"/>
<reference evidence="6 7" key="1">
    <citation type="submission" date="2017-04" db="EMBL/GenBank/DDBJ databases">
        <authorList>
            <person name="Afonso C.L."/>
            <person name="Miller P.J."/>
            <person name="Scott M.A."/>
            <person name="Spackman E."/>
            <person name="Goraichik I."/>
            <person name="Dimitrov K.M."/>
            <person name="Suarez D.L."/>
            <person name="Swayne D.E."/>
        </authorList>
    </citation>
    <scope>NUCLEOTIDE SEQUENCE [LARGE SCALE GENOMIC DNA]</scope>
</reference>
<name>A0A1X7R253_9SACH</name>
<feature type="domain" description="Complex 1 LYR protein" evidence="5">
    <location>
        <begin position="12"/>
        <end position="71"/>
    </location>
</feature>
<dbReference type="InterPro" id="IPR045295">
    <property type="entry name" value="Complex1_LYR_SDHAF1_LYRM8"/>
</dbReference>
<dbReference type="Proteomes" id="UP000196158">
    <property type="component" value="Unassembled WGS sequence"/>
</dbReference>
<dbReference type="EMBL" id="FXLY01000004">
    <property type="protein sequence ID" value="SMN19661.1"/>
    <property type="molecule type" value="Genomic_DNA"/>
</dbReference>
<evidence type="ECO:0000256" key="4">
    <source>
        <dbReference type="ARBA" id="ARBA00025715"/>
    </source>
</evidence>
<gene>
    <name evidence="6" type="ORF">KASA_0O02288G</name>
</gene>
<comment type="subcellular location">
    <subcellularLocation>
        <location evidence="1">Mitochondrion matrix</location>
    </subcellularLocation>
</comment>
<accession>A0A1X7R253</accession>
<keyword evidence="7" id="KW-1185">Reference proteome</keyword>
<evidence type="ECO:0000313" key="7">
    <source>
        <dbReference type="Proteomes" id="UP000196158"/>
    </source>
</evidence>
<protein>
    <submittedName>
        <fullName evidence="6">Similar to Saccharomyces cerevisiae YDR379C-A SDH6 Protein involved in the assembly of the mitochondrial succinate dehydrogenase complex</fullName>
    </submittedName>
</protein>
<dbReference type="PANTHER" id="PTHR13675">
    <property type="entry name" value="LYR MOTIF-CONTAINING PROTEIN 2"/>
    <property type="match status" value="1"/>
</dbReference>